<dbReference type="EMBL" id="BART01028011">
    <property type="protein sequence ID" value="GAH00039.1"/>
    <property type="molecule type" value="Genomic_DNA"/>
</dbReference>
<comment type="caution">
    <text evidence="1">The sequence shown here is derived from an EMBL/GenBank/DDBJ whole genome shotgun (WGS) entry which is preliminary data.</text>
</comment>
<name>X1D4L7_9ZZZZ</name>
<protein>
    <submittedName>
        <fullName evidence="1">Uncharacterized protein</fullName>
    </submittedName>
</protein>
<sequence>EGVLMANTIYKAVIEIAERREIDGEHEID</sequence>
<proteinExistence type="predicted"/>
<evidence type="ECO:0000313" key="1">
    <source>
        <dbReference type="EMBL" id="GAH00039.1"/>
    </source>
</evidence>
<dbReference type="AlphaFoldDB" id="X1D4L7"/>
<accession>X1D4L7</accession>
<feature type="non-terminal residue" evidence="1">
    <location>
        <position position="1"/>
    </location>
</feature>
<reference evidence="1" key="1">
    <citation type="journal article" date="2014" name="Front. Microbiol.">
        <title>High frequency of phylogenetically diverse reductive dehalogenase-homologous genes in deep subseafloor sedimentary metagenomes.</title>
        <authorList>
            <person name="Kawai M."/>
            <person name="Futagami T."/>
            <person name="Toyoda A."/>
            <person name="Takaki Y."/>
            <person name="Nishi S."/>
            <person name="Hori S."/>
            <person name="Arai W."/>
            <person name="Tsubouchi T."/>
            <person name="Morono Y."/>
            <person name="Uchiyama I."/>
            <person name="Ito T."/>
            <person name="Fujiyama A."/>
            <person name="Inagaki F."/>
            <person name="Takami H."/>
        </authorList>
    </citation>
    <scope>NUCLEOTIDE SEQUENCE</scope>
    <source>
        <strain evidence="1">Expedition CK06-06</strain>
    </source>
</reference>
<organism evidence="1">
    <name type="scientific">marine sediment metagenome</name>
    <dbReference type="NCBI Taxonomy" id="412755"/>
    <lineage>
        <taxon>unclassified sequences</taxon>
        <taxon>metagenomes</taxon>
        <taxon>ecological metagenomes</taxon>
    </lineage>
</organism>
<gene>
    <name evidence="1" type="ORF">S01H4_49510</name>
</gene>